<dbReference type="GO" id="GO:0000492">
    <property type="term" value="P:box C/D snoRNP assembly"/>
    <property type="evidence" value="ECO:0007669"/>
    <property type="project" value="InterPro"/>
</dbReference>
<proteinExistence type="predicted"/>
<protein>
    <submittedName>
        <fullName evidence="1">Uncharacterized protein</fullName>
    </submittedName>
</protein>
<accession>A0A2P4Q1A1</accession>
<evidence type="ECO:0000313" key="2">
    <source>
        <dbReference type="Proteomes" id="UP000018888"/>
    </source>
</evidence>
<organism evidence="1 2">
    <name type="scientific">Rhizophagus irregularis (strain DAOM 181602 / DAOM 197198 / MUCL 43194)</name>
    <name type="common">Arbuscular mycorrhizal fungus</name>
    <name type="synonym">Glomus intraradices</name>
    <dbReference type="NCBI Taxonomy" id="747089"/>
    <lineage>
        <taxon>Eukaryota</taxon>
        <taxon>Fungi</taxon>
        <taxon>Fungi incertae sedis</taxon>
        <taxon>Mucoromycota</taxon>
        <taxon>Glomeromycotina</taxon>
        <taxon>Glomeromycetes</taxon>
        <taxon>Glomerales</taxon>
        <taxon>Glomeraceae</taxon>
        <taxon>Rhizophagus</taxon>
    </lineage>
</organism>
<name>A0A2P4Q1A1_RHIID</name>
<comment type="caution">
    <text evidence="1">The sequence shown here is derived from an EMBL/GenBank/DDBJ whole genome shotgun (WGS) entry which is preliminary data.</text>
</comment>
<dbReference type="EMBL" id="AUPC02000108">
    <property type="protein sequence ID" value="POG71396.1"/>
    <property type="molecule type" value="Genomic_DNA"/>
</dbReference>
<dbReference type="PANTHER" id="PTHR28674:SF1">
    <property type="entry name" value="NOP PROTEIN CHAPERONE 1"/>
    <property type="match status" value="1"/>
</dbReference>
<dbReference type="Pfam" id="PF15370">
    <property type="entry name" value="NOPCHAP1"/>
    <property type="match status" value="1"/>
</dbReference>
<dbReference type="InterPro" id="IPR027921">
    <property type="entry name" value="NOPCHAP1"/>
</dbReference>
<evidence type="ECO:0000313" key="1">
    <source>
        <dbReference type="EMBL" id="POG71396.1"/>
    </source>
</evidence>
<dbReference type="PANTHER" id="PTHR28674">
    <property type="entry name" value="SIMILAR TO DNA SEGMENT, CHR 10, WAYNE STATE UNIVERSITY 102,-EXPRESSED"/>
    <property type="match status" value="1"/>
</dbReference>
<dbReference type="AlphaFoldDB" id="A0A2P4Q1A1"/>
<dbReference type="GO" id="GO:0062064">
    <property type="term" value="F:box C/D methylation guide snoRNP complex binding"/>
    <property type="evidence" value="ECO:0007669"/>
    <property type="project" value="TreeGrafter"/>
</dbReference>
<gene>
    <name evidence="1" type="ORF">GLOIN_2v1605797</name>
</gene>
<reference evidence="1 2" key="1">
    <citation type="journal article" date="2013" name="Proc. Natl. Acad. Sci. U.S.A.">
        <title>Genome of an arbuscular mycorrhizal fungus provides insight into the oldest plant symbiosis.</title>
        <authorList>
            <person name="Tisserant E."/>
            <person name="Malbreil M."/>
            <person name="Kuo A."/>
            <person name="Kohler A."/>
            <person name="Symeonidi A."/>
            <person name="Balestrini R."/>
            <person name="Charron P."/>
            <person name="Duensing N."/>
            <person name="Frei Dit Frey N."/>
            <person name="Gianinazzi-Pearson V."/>
            <person name="Gilbert L.B."/>
            <person name="Handa Y."/>
            <person name="Herr J.R."/>
            <person name="Hijri M."/>
            <person name="Koul R."/>
            <person name="Kawaguchi M."/>
            <person name="Krajinski F."/>
            <person name="Lammers P.J."/>
            <person name="Masclaux F.G."/>
            <person name="Murat C."/>
            <person name="Morin E."/>
            <person name="Ndikumana S."/>
            <person name="Pagni M."/>
            <person name="Petitpierre D."/>
            <person name="Requena N."/>
            <person name="Rosikiewicz P."/>
            <person name="Riley R."/>
            <person name="Saito K."/>
            <person name="San Clemente H."/>
            <person name="Shapiro H."/>
            <person name="van Tuinen D."/>
            <person name="Becard G."/>
            <person name="Bonfante P."/>
            <person name="Paszkowski U."/>
            <person name="Shachar-Hill Y.Y."/>
            <person name="Tuskan G.A."/>
            <person name="Young P.W."/>
            <person name="Sanders I.R."/>
            <person name="Henrissat B."/>
            <person name="Rensing S.A."/>
            <person name="Grigoriev I.V."/>
            <person name="Corradi N."/>
            <person name="Roux C."/>
            <person name="Martin F."/>
        </authorList>
    </citation>
    <scope>NUCLEOTIDE SEQUENCE [LARGE SCALE GENOMIC DNA]</scope>
    <source>
        <strain evidence="1 2">DAOM 197198</strain>
    </source>
</reference>
<reference evidence="1 2" key="2">
    <citation type="journal article" date="2018" name="New Phytol.">
        <title>High intraspecific genome diversity in the model arbuscular mycorrhizal symbiont Rhizophagus irregularis.</title>
        <authorList>
            <person name="Chen E.C.H."/>
            <person name="Morin E."/>
            <person name="Beaudet D."/>
            <person name="Noel J."/>
            <person name="Yildirir G."/>
            <person name="Ndikumana S."/>
            <person name="Charron P."/>
            <person name="St-Onge C."/>
            <person name="Giorgi J."/>
            <person name="Kruger M."/>
            <person name="Marton T."/>
            <person name="Ropars J."/>
            <person name="Grigoriev I.V."/>
            <person name="Hainaut M."/>
            <person name="Henrissat B."/>
            <person name="Roux C."/>
            <person name="Martin F."/>
            <person name="Corradi N."/>
        </authorList>
    </citation>
    <scope>NUCLEOTIDE SEQUENCE [LARGE SCALE GENOMIC DNA]</scope>
    <source>
        <strain evidence="1 2">DAOM 197198</strain>
    </source>
</reference>
<dbReference type="Proteomes" id="UP000018888">
    <property type="component" value="Unassembled WGS sequence"/>
</dbReference>
<keyword evidence="2" id="KW-1185">Reference proteome</keyword>
<sequence length="243" mass="27715">MPIIYEHIFLMNMIGLSQTDHQSLVKIFSHKTYCIYKMMPEKTKKAFLEIEENDCASKKIVDLLNESITSKNPTKRELKTFPLKPPELLSRIANFLPQIALDNKELEKKDVKSIDIENVEGAEKIIEMNLGLGIFEQIKKPSECDIIINPKESTFDNSTKPKIIMNDNETKNGRGELSNEISQKSNSYIIFKDDLDDENLESSNIIMDIQSSLNCKKKPKIIVLDDNQSNEVKETMSLGSNAK</sequence>
<dbReference type="VEuPathDB" id="FungiDB:RhiirFUN_019488"/>